<dbReference type="InterPro" id="IPR036322">
    <property type="entry name" value="WD40_repeat_dom_sf"/>
</dbReference>
<evidence type="ECO:0000256" key="3">
    <source>
        <dbReference type="PROSITE-ProRule" id="PRU00221"/>
    </source>
</evidence>
<name>A0D8E7_PARTE</name>
<evidence type="ECO:0000313" key="5">
    <source>
        <dbReference type="Proteomes" id="UP000000600"/>
    </source>
</evidence>
<dbReference type="PROSITE" id="PS50082">
    <property type="entry name" value="WD_REPEATS_2"/>
    <property type="match status" value="5"/>
</dbReference>
<dbReference type="HOGENOM" id="CLU_000290_0_0_1"/>
<gene>
    <name evidence="4" type="ORF">GSPATT00014260001</name>
</gene>
<organism evidence="4 5">
    <name type="scientific">Paramecium tetraurelia</name>
    <dbReference type="NCBI Taxonomy" id="5888"/>
    <lineage>
        <taxon>Eukaryota</taxon>
        <taxon>Sar</taxon>
        <taxon>Alveolata</taxon>
        <taxon>Ciliophora</taxon>
        <taxon>Intramacronucleata</taxon>
        <taxon>Oligohymenophorea</taxon>
        <taxon>Peniculida</taxon>
        <taxon>Parameciidae</taxon>
        <taxon>Paramecium</taxon>
    </lineage>
</organism>
<feature type="repeat" description="WD" evidence="3">
    <location>
        <begin position="1239"/>
        <end position="1280"/>
    </location>
</feature>
<dbReference type="eggNOG" id="KOG0279">
    <property type="taxonomic scope" value="Eukaryota"/>
</dbReference>
<dbReference type="SUPFAM" id="SSF50978">
    <property type="entry name" value="WD40 repeat-like"/>
    <property type="match status" value="4"/>
</dbReference>
<dbReference type="InterPro" id="IPR001680">
    <property type="entry name" value="WD40_rpt"/>
</dbReference>
<protein>
    <recommendedName>
        <fullName evidence="6">Anaphase-promoting complex subunit 4 WD40 domain-containing protein</fullName>
    </recommendedName>
</protein>
<feature type="repeat" description="WD" evidence="3">
    <location>
        <begin position="1326"/>
        <end position="1357"/>
    </location>
</feature>
<dbReference type="OMA" id="KIYWCEP"/>
<accession>A0D8E7</accession>
<dbReference type="InterPro" id="IPR027417">
    <property type="entry name" value="P-loop_NTPase"/>
</dbReference>
<dbReference type="Proteomes" id="UP000000600">
    <property type="component" value="Unassembled WGS sequence"/>
</dbReference>
<feature type="repeat" description="WD" evidence="3">
    <location>
        <begin position="1197"/>
        <end position="1230"/>
    </location>
</feature>
<dbReference type="InterPro" id="IPR011041">
    <property type="entry name" value="Quinoprot_gluc/sorb_DH_b-prop"/>
</dbReference>
<dbReference type="SUPFAM" id="SSF141571">
    <property type="entry name" value="Pentapeptide repeat-like"/>
    <property type="match status" value="1"/>
</dbReference>
<dbReference type="PANTHER" id="PTHR44129">
    <property type="entry name" value="WD REPEAT-CONTAINING PROTEIN POP1"/>
    <property type="match status" value="1"/>
</dbReference>
<feature type="repeat" description="WD" evidence="3">
    <location>
        <begin position="1724"/>
        <end position="1755"/>
    </location>
</feature>
<evidence type="ECO:0000256" key="2">
    <source>
        <dbReference type="ARBA" id="ARBA00022737"/>
    </source>
</evidence>
<dbReference type="eggNOG" id="KOG0266">
    <property type="taxonomic scope" value="Eukaryota"/>
</dbReference>
<dbReference type="SUPFAM" id="SSF52540">
    <property type="entry name" value="P-loop containing nucleoside triphosphate hydrolases"/>
    <property type="match status" value="1"/>
</dbReference>
<keyword evidence="5" id="KW-1185">Reference proteome</keyword>
<dbReference type="OrthoDB" id="2443807at2759"/>
<evidence type="ECO:0008006" key="6">
    <source>
        <dbReference type="Google" id="ProtNLM"/>
    </source>
</evidence>
<dbReference type="SUPFAM" id="SSF63829">
    <property type="entry name" value="Calcium-dependent phosphotriesterase"/>
    <property type="match status" value="1"/>
</dbReference>
<dbReference type="InParanoid" id="A0D8E7"/>
<dbReference type="RefSeq" id="XP_001446711.1">
    <property type="nucleotide sequence ID" value="XM_001446674.1"/>
</dbReference>
<dbReference type="GeneID" id="5032495"/>
<dbReference type="KEGG" id="ptm:GSPATT00014260001"/>
<sequence length="2369" mass="276659">MLSMQKRLFSQDLQNFSQKIKIEMQTRFEQINYLKTQALLSDNQDEIKKLLLQKYDDFEIYLDNITDMSQRLDISLIFLREISKDLKNIKSSIDSILKSLKSVVDDIRRLRGKNFMELLTIRKQKVLHTKLENELDQIHIEIKTQEYDPISGNKKQNKNGEFVTFLMKSNYYDYDGEVNEFLWSEDEKQKDVMLIKGKAGSGKSRASCNIEEFIWINDSISPNWIPIYVSLPSIKDPNNNLIEQAFESENYNFDSIQIREFKDAVMNGKLRIVIILESYDEMKIDCIGTNLYQTNRLAYDLCLQAQEKVKFIITTREEILNSIGYQTWFYGSNLQNFKEVEILPFSKEQSSQYLKIYTEISFKRTIKKFYEFLKQLKGQNFQLDEFKLIWSQIENTIYPIIQMQKSDMLFENQAVERLIKAIQNVKFFSFIQQNQIQSLKKELLQLWGEKKYQSVIINLDVTNLLCTPFMMEIIVYVLPEMYSLPSKTNIIRELLKKNYVFLKMEAKTSEENMEIYSKLRNNNFQIEAEDEIYKSNMNKSRMKEIEINQQFAQILEILDKQNFFKSLSMADSLQYESYTTILSNKNINVDFDVNFIVSAFKLHKYTAFEFYEIFVNFYHNQQRQKFKAFGQNIKEEIMISDLQEFSIFLAIDMTMRQLTQVNYQQKGRLYISQVQKERNVDVSWEDSYFSENQDDFEYKTLLRKCMLINSKGSVYAFNHKSIQEFFVAKYIVNLLEKNIFKENQTVDQHFLDQTSFNKSLFNLSLEHYSGTIELLKPKIKQIEDIKNKLIKIALLSRKKSKNSKYNLIRSASNSIYILGSLKEHLDNINLRNLNIADTKLDGISFYQCNLSNSKFNNVSIDSCNFNCATLEHATWKNLICKEKPSIKAHNEAIKQVVFSDDGKFLISGSQDGVIFKSDLSADSEPKKAQLLNDDLLKKLSIGENWLACLSRECLYLYNLLELKESQGYRKKSEYFKDIEDIRLSPNDKYLALFLKNGKIIILQVKNLLQQQEQQSNYWTTQNIVKCLAISSDYQLLATGDTQIKIWKYTNISNIKLILELPEQKYPILSISFSKDNQVIAVASDNKKLEFFNISNLTQVPLQYTFDQQQTIQQIAYSNDGQLFASRSLSSLKIYEVQQLHCQQDFFRINSNLQVDLIEISSDSQILATSHQQSLESKPKITIWDIKNLQQIKKKSVFEGPQKYISTLKIRNDNIILGSGSIDHSICLWNLIKLELFVKLTSHLDKILDLAFSSDGNQMVSSSKDDTIVFWNITKLDKQQIVNTPKQQEGTKKLIFCPNTPLLVSIGGYSQDKIIQWDSVGLDIISIQNYEEEVLDINFNENGDIMVSLNDDRYLRIWTRNEQCFYVEKKKILIDEKGKLYKAYCLNYQNIIAHIGHFVYQLQINDEEIQKKSRFRFSDTSCCNRVSQNNKIIAIKDSKDFNVIEIIVIENHNSQNNIYYEEQDQINDFQFSNDSSLLAVATKKGAFIKDIKKNEILQNFQEDSCCFLICFIGIQKLSILLQGELVLYETKDMYSVKQKIPIIQSSPLKLIFLDKKQEICLYSQNSIILINLQELQQIKLIQLDEGVKSRDVIFAQEQVGMAVGNHIQFISLSNPITLVLLPQSYDKNKDHEYLYTYFQQDNNILSVFNTDLLYYQFDIKSNQTLKTVELKNFGGRPIALNNQQTLLIVSKQEGEQNIMLIDMETKKRVTILEKIPDSKFSCVNIVFSQDGQNFVTSYSDLRIKFWDTKSYKLLSTFKTDTNQIQILTISIKGILAQTSNDIIKLWDLNALKQQQLELDGHSSSVRELCISSDGLQLITGSEEEIIRWDLIELKKLDILIKGKRLPQKFCFSPNSQYFIAQAEQSIHIWKFNTKYIIEFHKIYWCEPALDKKLFVDQNLVIYKNGKSKIFILNLEYVSEQIQLQFQSDLKNQARKIILSTNLLIKTNPLEIIHINDKLELNNEQIDGISASQISNIAFCANSKMLAFEEEDHSIIIWSIQQKQRMGILNSNKNINTQLLFISFSGNSKILFSYHFDKKIRCWKITDKFELIKLQDLSNHLHQKYSLDLHLHPIKDEEFILIWAEVVEIQPQCWVDKFYFQIGHDIEELCIPIEDFKNWNEKFTTAFNESNSLIALQIETILKLYDISQGQRRVVATLEGNPLDNLMFSSDGKILLSLGIDLTLRLYDISDQNSLKVKINLKNPIQALAMSLLNQYSIRIFTELGTIIDQNISDYKEIVVIKDENQFDYTASIKQLNMFKYSGKVNNRTLEILDSQTSQLKYTLDKFSSKINAISFAPSQEQFVLGMEDGQILFYKIDQQTTKIYDIPVCYHIFAKNRLLTAQYCKIRKSTFKTIENVNFEKVLCEYGAIK</sequence>
<dbReference type="InterPro" id="IPR015943">
    <property type="entry name" value="WD40/YVTN_repeat-like_dom_sf"/>
</dbReference>
<reference evidence="4 5" key="1">
    <citation type="journal article" date="2006" name="Nature">
        <title>Global trends of whole-genome duplications revealed by the ciliate Paramecium tetraurelia.</title>
        <authorList>
            <consortium name="Genoscope"/>
            <person name="Aury J.-M."/>
            <person name="Jaillon O."/>
            <person name="Duret L."/>
            <person name="Noel B."/>
            <person name="Jubin C."/>
            <person name="Porcel B.M."/>
            <person name="Segurens B."/>
            <person name="Daubin V."/>
            <person name="Anthouard V."/>
            <person name="Aiach N."/>
            <person name="Arnaiz O."/>
            <person name="Billaut A."/>
            <person name="Beisson J."/>
            <person name="Blanc I."/>
            <person name="Bouhouche K."/>
            <person name="Camara F."/>
            <person name="Duharcourt S."/>
            <person name="Guigo R."/>
            <person name="Gogendeau D."/>
            <person name="Katinka M."/>
            <person name="Keller A.-M."/>
            <person name="Kissmehl R."/>
            <person name="Klotz C."/>
            <person name="Koll F."/>
            <person name="Le Moue A."/>
            <person name="Lepere C."/>
            <person name="Malinsky S."/>
            <person name="Nowacki M."/>
            <person name="Nowak J.K."/>
            <person name="Plattner H."/>
            <person name="Poulain J."/>
            <person name="Ruiz F."/>
            <person name="Serrano V."/>
            <person name="Zagulski M."/>
            <person name="Dessen P."/>
            <person name="Betermier M."/>
            <person name="Weissenbach J."/>
            <person name="Scarpelli C."/>
            <person name="Schachter V."/>
            <person name="Sperling L."/>
            <person name="Meyer E."/>
            <person name="Cohen J."/>
            <person name="Wincker P."/>
        </authorList>
    </citation>
    <scope>NUCLEOTIDE SEQUENCE [LARGE SCALE GENOMIC DNA]</scope>
    <source>
        <strain evidence="4 5">Stock d4-2</strain>
    </source>
</reference>
<evidence type="ECO:0000256" key="1">
    <source>
        <dbReference type="ARBA" id="ARBA00022574"/>
    </source>
</evidence>
<proteinExistence type="predicted"/>
<dbReference type="InterPro" id="IPR019775">
    <property type="entry name" value="WD40_repeat_CS"/>
</dbReference>
<dbReference type="Gene3D" id="2.160.20.80">
    <property type="entry name" value="E3 ubiquitin-protein ligase SopA"/>
    <property type="match status" value="1"/>
</dbReference>
<dbReference type="Pfam" id="PF00400">
    <property type="entry name" value="WD40"/>
    <property type="match status" value="5"/>
</dbReference>
<feature type="repeat" description="WD" evidence="3">
    <location>
        <begin position="886"/>
        <end position="914"/>
    </location>
</feature>
<keyword evidence="2" id="KW-0677">Repeat</keyword>
<dbReference type="InterPro" id="IPR050349">
    <property type="entry name" value="WD_LIS1/nudF_dynein_reg"/>
</dbReference>
<dbReference type="Gene3D" id="2.130.10.10">
    <property type="entry name" value="YVTN repeat-like/Quinoprotein amine dehydrogenase"/>
    <property type="match status" value="8"/>
</dbReference>
<keyword evidence="1 3" id="KW-0853">WD repeat</keyword>
<dbReference type="EMBL" id="CT868330">
    <property type="protein sequence ID" value="CAK79314.1"/>
    <property type="molecule type" value="Genomic_DNA"/>
</dbReference>
<evidence type="ECO:0000313" key="4">
    <source>
        <dbReference type="EMBL" id="CAK79314.1"/>
    </source>
</evidence>
<dbReference type="STRING" id="5888.A0D8E7"/>
<dbReference type="SUPFAM" id="SSF50952">
    <property type="entry name" value="Soluble quinoprotein glucose dehydrogenase"/>
    <property type="match status" value="1"/>
</dbReference>
<dbReference type="PROSITE" id="PS50294">
    <property type="entry name" value="WD_REPEATS_REGION"/>
    <property type="match status" value="2"/>
</dbReference>
<dbReference type="SMART" id="SM00320">
    <property type="entry name" value="WD40"/>
    <property type="match status" value="14"/>
</dbReference>
<dbReference type="PROSITE" id="PS00678">
    <property type="entry name" value="WD_REPEATS_1"/>
    <property type="match status" value="2"/>
</dbReference>